<protein>
    <submittedName>
        <fullName evidence="1">Uncharacterized protein</fullName>
    </submittedName>
</protein>
<comment type="caution">
    <text evidence="1">The sequence shown here is derived from an EMBL/GenBank/DDBJ whole genome shotgun (WGS) entry which is preliminary data.</text>
</comment>
<proteinExistence type="predicted"/>
<keyword evidence="2" id="KW-1185">Reference proteome</keyword>
<gene>
    <name evidence="1" type="ORF">DY000_02014860</name>
</gene>
<dbReference type="Proteomes" id="UP000266723">
    <property type="component" value="Unassembled WGS sequence"/>
</dbReference>
<accession>A0ABQ7D1N3</accession>
<sequence>MRVEIVLPPSPKRLPTELPILAEATIVFVTPRRVQTRKTSWIATVTCPHARLEVLHMNLTCHCSPPESTLVTSTHHRLRAPSVGAAVSGHRL</sequence>
<dbReference type="EMBL" id="QGKV02000759">
    <property type="protein sequence ID" value="KAF3565325.1"/>
    <property type="molecule type" value="Genomic_DNA"/>
</dbReference>
<name>A0ABQ7D1N3_BRACR</name>
<reference evidence="1 2" key="1">
    <citation type="journal article" date="2020" name="BMC Genomics">
        <title>Intraspecific diversification of the crop wild relative Brassica cretica Lam. using demographic model selection.</title>
        <authorList>
            <person name="Kioukis A."/>
            <person name="Michalopoulou V.A."/>
            <person name="Briers L."/>
            <person name="Pirintsos S."/>
            <person name="Studholme D.J."/>
            <person name="Pavlidis P."/>
            <person name="Sarris P.F."/>
        </authorList>
    </citation>
    <scope>NUCLEOTIDE SEQUENCE [LARGE SCALE GENOMIC DNA]</scope>
    <source>
        <strain evidence="2">cv. PFS-1207/04</strain>
    </source>
</reference>
<evidence type="ECO:0000313" key="2">
    <source>
        <dbReference type="Proteomes" id="UP000266723"/>
    </source>
</evidence>
<evidence type="ECO:0000313" key="1">
    <source>
        <dbReference type="EMBL" id="KAF3565325.1"/>
    </source>
</evidence>
<organism evidence="1 2">
    <name type="scientific">Brassica cretica</name>
    <name type="common">Mustard</name>
    <dbReference type="NCBI Taxonomy" id="69181"/>
    <lineage>
        <taxon>Eukaryota</taxon>
        <taxon>Viridiplantae</taxon>
        <taxon>Streptophyta</taxon>
        <taxon>Embryophyta</taxon>
        <taxon>Tracheophyta</taxon>
        <taxon>Spermatophyta</taxon>
        <taxon>Magnoliopsida</taxon>
        <taxon>eudicotyledons</taxon>
        <taxon>Gunneridae</taxon>
        <taxon>Pentapetalae</taxon>
        <taxon>rosids</taxon>
        <taxon>malvids</taxon>
        <taxon>Brassicales</taxon>
        <taxon>Brassicaceae</taxon>
        <taxon>Brassiceae</taxon>
        <taxon>Brassica</taxon>
    </lineage>
</organism>